<protein>
    <submittedName>
        <fullName evidence="5">Chloramphenicol acetyltransferase</fullName>
        <ecNumber evidence="5">2.3.1.28</ecNumber>
    </submittedName>
</protein>
<dbReference type="Gene3D" id="2.160.10.10">
    <property type="entry name" value="Hexapeptide repeat proteins"/>
    <property type="match status" value="1"/>
</dbReference>
<evidence type="ECO:0000256" key="1">
    <source>
        <dbReference type="ARBA" id="ARBA00007274"/>
    </source>
</evidence>
<evidence type="ECO:0000313" key="5">
    <source>
        <dbReference type="EMBL" id="GAP36997.1"/>
    </source>
</evidence>
<dbReference type="PANTHER" id="PTHR23416">
    <property type="entry name" value="SIALIC ACID SYNTHASE-RELATED"/>
    <property type="match status" value="1"/>
</dbReference>
<evidence type="ECO:0000256" key="3">
    <source>
        <dbReference type="ARBA" id="ARBA00022737"/>
    </source>
</evidence>
<proteinExistence type="inferred from homology"/>
<organism evidence="5 6">
    <name type="scientific">Piscinibacter sakaiensis</name>
    <name type="common">Ideonella sakaiensis</name>
    <dbReference type="NCBI Taxonomy" id="1547922"/>
    <lineage>
        <taxon>Bacteria</taxon>
        <taxon>Pseudomonadati</taxon>
        <taxon>Pseudomonadota</taxon>
        <taxon>Betaproteobacteria</taxon>
        <taxon>Burkholderiales</taxon>
        <taxon>Sphaerotilaceae</taxon>
        <taxon>Piscinibacter</taxon>
    </lineage>
</organism>
<dbReference type="InterPro" id="IPR051159">
    <property type="entry name" value="Hexapeptide_acetyltransf"/>
</dbReference>
<dbReference type="Pfam" id="PF00132">
    <property type="entry name" value="Hexapep"/>
    <property type="match status" value="1"/>
</dbReference>
<dbReference type="AlphaFoldDB" id="A0A0K8P2U2"/>
<dbReference type="Pfam" id="PF14602">
    <property type="entry name" value="Hexapep_2"/>
    <property type="match status" value="1"/>
</dbReference>
<dbReference type="InterPro" id="IPR011004">
    <property type="entry name" value="Trimer_LpxA-like_sf"/>
</dbReference>
<comment type="similarity">
    <text evidence="1">Belongs to the transferase hexapeptide repeat family.</text>
</comment>
<evidence type="ECO:0000256" key="2">
    <source>
        <dbReference type="ARBA" id="ARBA00022679"/>
    </source>
</evidence>
<dbReference type="CDD" id="cd04647">
    <property type="entry name" value="LbH_MAT_like"/>
    <property type="match status" value="1"/>
</dbReference>
<evidence type="ECO:0000313" key="6">
    <source>
        <dbReference type="Proteomes" id="UP000037660"/>
    </source>
</evidence>
<dbReference type="Proteomes" id="UP000037660">
    <property type="component" value="Unassembled WGS sequence"/>
</dbReference>
<keyword evidence="3" id="KW-0677">Repeat</keyword>
<dbReference type="EC" id="2.3.1.28" evidence="5"/>
<dbReference type="GO" id="GO:0008811">
    <property type="term" value="F:chloramphenicol O-acetyltransferase activity"/>
    <property type="evidence" value="ECO:0007669"/>
    <property type="project" value="UniProtKB-EC"/>
</dbReference>
<name>A0A0K8P2U2_PISS1</name>
<evidence type="ECO:0000256" key="4">
    <source>
        <dbReference type="ARBA" id="ARBA00023315"/>
    </source>
</evidence>
<dbReference type="SUPFAM" id="SSF51161">
    <property type="entry name" value="Trimeric LpxA-like enzymes"/>
    <property type="match status" value="1"/>
</dbReference>
<keyword evidence="6" id="KW-1185">Reference proteome</keyword>
<keyword evidence="4 5" id="KW-0012">Acyltransferase</keyword>
<accession>A0A0K8P2U2</accession>
<dbReference type="InterPro" id="IPR018357">
    <property type="entry name" value="Hexapep_transf_CS"/>
</dbReference>
<dbReference type="PROSITE" id="PS00101">
    <property type="entry name" value="HEXAPEP_TRANSFERASES"/>
    <property type="match status" value="1"/>
</dbReference>
<dbReference type="EMBL" id="BBYR01000040">
    <property type="protein sequence ID" value="GAP36997.1"/>
    <property type="molecule type" value="Genomic_DNA"/>
</dbReference>
<dbReference type="STRING" id="1547922.ISF6_2852"/>
<reference evidence="6" key="1">
    <citation type="submission" date="2015-07" db="EMBL/GenBank/DDBJ databases">
        <title>Discovery of a poly(ethylene terephthalate assimilation.</title>
        <authorList>
            <person name="Yoshida S."/>
            <person name="Hiraga K."/>
            <person name="Takehana T."/>
            <person name="Taniguchi I."/>
            <person name="Yamaji H."/>
            <person name="Maeda Y."/>
            <person name="Toyohara K."/>
            <person name="Miyamoto K."/>
            <person name="Kimura Y."/>
            <person name="Oda K."/>
        </authorList>
    </citation>
    <scope>NUCLEOTIDE SEQUENCE [LARGE SCALE GENOMIC DNA]</scope>
    <source>
        <strain evidence="6">NBRC 110686 / TISTR 2288 / 201-F6</strain>
    </source>
</reference>
<dbReference type="InterPro" id="IPR001451">
    <property type="entry name" value="Hexapep"/>
</dbReference>
<gene>
    <name evidence="5" type="ORF">ISF6_2852</name>
</gene>
<sequence length="198" mass="20877">MLKLLAAAWRGVGALLHWPAARKKRWRCVLGEGAVLHPSSRIRNGQPRTHIEVGAGSQVLAELQTMGHGGRIRIGQRCFVGEGTRIWSAASVTIGDRVLISHGVNIHDNNAHAVSAAARARHFDDIFSSGHPSTLDDVPAAPIVIGNDAWIGFNAVVLKGVTIGEGAIVGACSLVTRDVPPYAKVVGSPARVVGTAER</sequence>
<dbReference type="PANTHER" id="PTHR23416:SF23">
    <property type="entry name" value="ACETYLTRANSFERASE C18B11.09C-RELATED"/>
    <property type="match status" value="1"/>
</dbReference>
<dbReference type="GO" id="GO:0005829">
    <property type="term" value="C:cytosol"/>
    <property type="evidence" value="ECO:0007669"/>
    <property type="project" value="TreeGrafter"/>
</dbReference>
<reference evidence="5 6" key="2">
    <citation type="journal article" date="2016" name="Science">
        <title>A bacterium that degrades and assimilates poly(ethylene terephthalate).</title>
        <authorList>
            <person name="Yoshida S."/>
            <person name="Hiraga K."/>
            <person name="Takehana T."/>
            <person name="Taniguchi I."/>
            <person name="Yamaji H."/>
            <person name="Maeda Y."/>
            <person name="Toyohara K."/>
            <person name="Miyamoto K."/>
            <person name="Kimura Y."/>
            <person name="Oda K."/>
        </authorList>
    </citation>
    <scope>NUCLEOTIDE SEQUENCE [LARGE SCALE GENOMIC DNA]</scope>
    <source>
        <strain evidence="6">NBRC 110686 / TISTR 2288 / 201-F6</strain>
    </source>
</reference>
<comment type="caution">
    <text evidence="5">The sequence shown here is derived from an EMBL/GenBank/DDBJ whole genome shotgun (WGS) entry which is preliminary data.</text>
</comment>
<keyword evidence="2 5" id="KW-0808">Transferase</keyword>